<feature type="signal peptide" evidence="1">
    <location>
        <begin position="1"/>
        <end position="17"/>
    </location>
</feature>
<feature type="domain" description="DUF4136" evidence="2">
    <location>
        <begin position="42"/>
        <end position="189"/>
    </location>
</feature>
<accession>A0A857J5B5</accession>
<organism evidence="3 4">
    <name type="scientific">Xylophilus rhododendri</name>
    <dbReference type="NCBI Taxonomy" id="2697032"/>
    <lineage>
        <taxon>Bacteria</taxon>
        <taxon>Pseudomonadati</taxon>
        <taxon>Pseudomonadota</taxon>
        <taxon>Betaproteobacteria</taxon>
        <taxon>Burkholderiales</taxon>
        <taxon>Xylophilus</taxon>
    </lineage>
</organism>
<feature type="chain" id="PRO_5032310501" evidence="1">
    <location>
        <begin position="18"/>
        <end position="209"/>
    </location>
</feature>
<dbReference type="KEGG" id="xyk:GT347_10600"/>
<evidence type="ECO:0000313" key="4">
    <source>
        <dbReference type="Proteomes" id="UP000464787"/>
    </source>
</evidence>
<gene>
    <name evidence="3" type="ORF">GT347_10600</name>
</gene>
<keyword evidence="1" id="KW-0732">Signal</keyword>
<evidence type="ECO:0000313" key="3">
    <source>
        <dbReference type="EMBL" id="QHI98403.1"/>
    </source>
</evidence>
<sequence>MKRIAALFLVAAAAALAGCSTTRLVDSDVQSFSTLPAIPPGASYRFERTLSQQTVPVQQNMLETVAQQSLERVGLKHDETSPTYSVQVGLQAQRRVEYDPFGPGFGPGWGPYGGFGPGWRRGYYGGGFYGYPGGRFPDRVIYAQQVGLTVRDIASGRIVYETHAAHDSLYPADTQVLTVMMDSALFGFPQAPVGVRRVNVEIPKVSSAR</sequence>
<evidence type="ECO:0000256" key="1">
    <source>
        <dbReference type="SAM" id="SignalP"/>
    </source>
</evidence>
<dbReference type="PROSITE" id="PS51257">
    <property type="entry name" value="PROKAR_LIPOPROTEIN"/>
    <property type="match status" value="1"/>
</dbReference>
<dbReference type="Gene3D" id="3.30.160.670">
    <property type="match status" value="1"/>
</dbReference>
<evidence type="ECO:0000259" key="2">
    <source>
        <dbReference type="Pfam" id="PF13590"/>
    </source>
</evidence>
<dbReference type="RefSeq" id="WP_160551920.1">
    <property type="nucleotide sequence ID" value="NZ_CP047650.1"/>
</dbReference>
<dbReference type="EMBL" id="CP047650">
    <property type="protein sequence ID" value="QHI98403.1"/>
    <property type="molecule type" value="Genomic_DNA"/>
</dbReference>
<dbReference type="AlphaFoldDB" id="A0A857J5B5"/>
<protein>
    <submittedName>
        <fullName evidence="3">DUF4136 domain-containing protein</fullName>
    </submittedName>
</protein>
<keyword evidence="4" id="KW-1185">Reference proteome</keyword>
<reference evidence="3 4" key="1">
    <citation type="submission" date="2020-01" db="EMBL/GenBank/DDBJ databases">
        <title>Genome sequencing of strain KACC 21265.</title>
        <authorList>
            <person name="Heo J."/>
            <person name="Kim S.-J."/>
            <person name="Kim J.-S."/>
            <person name="Hong S.-B."/>
            <person name="Kwon S.-W."/>
        </authorList>
    </citation>
    <scope>NUCLEOTIDE SEQUENCE [LARGE SCALE GENOMIC DNA]</scope>
    <source>
        <strain evidence="3 4">KACC 21265</strain>
    </source>
</reference>
<proteinExistence type="predicted"/>
<dbReference type="InterPro" id="IPR025411">
    <property type="entry name" value="DUF4136"/>
</dbReference>
<dbReference type="Proteomes" id="UP000464787">
    <property type="component" value="Chromosome"/>
</dbReference>
<dbReference type="Pfam" id="PF13590">
    <property type="entry name" value="DUF4136"/>
    <property type="match status" value="1"/>
</dbReference>
<name>A0A857J5B5_9BURK</name>